<dbReference type="Proteomes" id="UP001157946">
    <property type="component" value="Unassembled WGS sequence"/>
</dbReference>
<keyword evidence="2" id="KW-1185">Reference proteome</keyword>
<gene>
    <name evidence="1" type="ORF">SAMN06265361_10517</name>
</gene>
<sequence length="137" mass="15240">MRILEQMAQFLQTKRLGFFDATGTSGNIFIHALPPAPDEVIAIYATGGSHAESINGKRIYFRQHVQILVRAINSLAAGEKAYAIYQAVNHFSGYLMPEGNYVSLILSYPPAHIGVDRNGRHEFSINFVVRLEEMTDG</sequence>
<dbReference type="AlphaFoldDB" id="A0AA45WQA7"/>
<comment type="caution">
    <text evidence="1">The sequence shown here is derived from an EMBL/GenBank/DDBJ whole genome shotgun (WGS) entry which is preliminary data.</text>
</comment>
<dbReference type="EMBL" id="FXTU01000005">
    <property type="protein sequence ID" value="SMP25101.1"/>
    <property type="molecule type" value="Genomic_DNA"/>
</dbReference>
<dbReference type="InterPro" id="IPR024411">
    <property type="entry name" value="Tail_terminator_phage"/>
</dbReference>
<dbReference type="Pfam" id="PF12691">
    <property type="entry name" value="Phage_tail_terminator_6"/>
    <property type="match status" value="1"/>
</dbReference>
<proteinExistence type="predicted"/>
<protein>
    <submittedName>
        <fullName evidence="1">Uncharacterized protein</fullName>
    </submittedName>
</protein>
<organism evidence="1 2">
    <name type="scientific">Laceyella tengchongensis</name>
    <dbReference type="NCBI Taxonomy" id="574699"/>
    <lineage>
        <taxon>Bacteria</taxon>
        <taxon>Bacillati</taxon>
        <taxon>Bacillota</taxon>
        <taxon>Bacilli</taxon>
        <taxon>Bacillales</taxon>
        <taxon>Thermoactinomycetaceae</taxon>
        <taxon>Laceyella</taxon>
    </lineage>
</organism>
<evidence type="ECO:0000313" key="2">
    <source>
        <dbReference type="Proteomes" id="UP001157946"/>
    </source>
</evidence>
<accession>A0AA45WQA7</accession>
<evidence type="ECO:0000313" key="1">
    <source>
        <dbReference type="EMBL" id="SMP25101.1"/>
    </source>
</evidence>
<name>A0AA45WQA7_9BACL</name>
<reference evidence="1" key="1">
    <citation type="submission" date="2017-05" db="EMBL/GenBank/DDBJ databases">
        <authorList>
            <person name="Varghese N."/>
            <person name="Submissions S."/>
        </authorList>
    </citation>
    <scope>NUCLEOTIDE SEQUENCE</scope>
    <source>
        <strain evidence="1">DSM 45262</strain>
    </source>
</reference>